<dbReference type="Gene3D" id="3.30.465.10">
    <property type="match status" value="1"/>
</dbReference>
<evidence type="ECO:0000256" key="1">
    <source>
        <dbReference type="ARBA" id="ARBA00001974"/>
    </source>
</evidence>
<dbReference type="SUPFAM" id="SSF56176">
    <property type="entry name" value="FAD-binding/transporter-associated domain-like"/>
    <property type="match status" value="1"/>
</dbReference>
<dbReference type="PANTHER" id="PTHR42973">
    <property type="entry name" value="BINDING OXIDOREDUCTASE, PUTATIVE (AFU_ORTHOLOGUE AFUA_1G17690)-RELATED"/>
    <property type="match status" value="1"/>
</dbReference>
<dbReference type="InterPro" id="IPR016169">
    <property type="entry name" value="FAD-bd_PCMH_sub2"/>
</dbReference>
<dbReference type="EMBL" id="BAAANL010000001">
    <property type="protein sequence ID" value="GAA1853468.1"/>
    <property type="molecule type" value="Genomic_DNA"/>
</dbReference>
<dbReference type="InterPro" id="IPR016166">
    <property type="entry name" value="FAD-bd_PCMH"/>
</dbReference>
<evidence type="ECO:0000256" key="5">
    <source>
        <dbReference type="ARBA" id="ARBA00023002"/>
    </source>
</evidence>
<evidence type="ECO:0000313" key="7">
    <source>
        <dbReference type="EMBL" id="GAA1853468.1"/>
    </source>
</evidence>
<proteinExistence type="inferred from homology"/>
<dbReference type="PROSITE" id="PS51387">
    <property type="entry name" value="FAD_PCMH"/>
    <property type="match status" value="1"/>
</dbReference>
<accession>A0ABN2N6I1</accession>
<reference evidence="7 8" key="1">
    <citation type="journal article" date="2019" name="Int. J. Syst. Evol. Microbiol.">
        <title>The Global Catalogue of Microorganisms (GCM) 10K type strain sequencing project: providing services to taxonomists for standard genome sequencing and annotation.</title>
        <authorList>
            <consortium name="The Broad Institute Genomics Platform"/>
            <consortium name="The Broad Institute Genome Sequencing Center for Infectious Disease"/>
            <person name="Wu L."/>
            <person name="Ma J."/>
        </authorList>
    </citation>
    <scope>NUCLEOTIDE SEQUENCE [LARGE SCALE GENOMIC DNA]</scope>
    <source>
        <strain evidence="7 8">JCM 14326</strain>
    </source>
</reference>
<comment type="similarity">
    <text evidence="2">Belongs to the oxygen-dependent FAD-linked oxidoreductase family.</text>
</comment>
<dbReference type="Gene3D" id="3.40.462.20">
    <property type="match status" value="1"/>
</dbReference>
<protein>
    <submittedName>
        <fullName evidence="7">FAD-binding protein</fullName>
    </submittedName>
</protein>
<dbReference type="InterPro" id="IPR050416">
    <property type="entry name" value="FAD-linked_Oxidoreductase"/>
</dbReference>
<name>A0ABN2N6I1_9MICO</name>
<dbReference type="Pfam" id="PF08031">
    <property type="entry name" value="BBE"/>
    <property type="match status" value="1"/>
</dbReference>
<sequence>MPSSQVEVIKPGDERYAPLTASFNGRWGSGTPDYVLLPATADEAVEAVQHVIDNGDRFAIHSSGACYEDLLTNSAVRALVSTSALNSVEFDPERSAFAVGPGISTADLYLKLYEGWQVTVPAGAGPPVALAGQLTNAGYGPLTRKLGQLVDYLEAVEVVVVGDDGRARKVVAGRGADDEHRDLWWAHTGGGGGTFGLVTKFWLRSPGADGDDPAAQLPRAPQELIVSEVAWSWDGMTQESFTRLLANFGAWHVANSAPGSRAAALFSALKPRHVSAGEFLMSTEVDAATPDAAGLLDEFLAAVSEGTGLTHREERRTVGWLEHVTAWAGLGGDGWEGKGRFKAKSAYQRTAFTGEQLGAIYRHLSDPGFDNPATMVEIGGYGGAVNAVEEGATATRQRDSVMRLLYLTMWAGEEEDAAHLAWLRRWYADVHAATGGVPGLRGATDGAVLNYIDADPLDEELNTSGIAWHELYHGSTYPRLQEIKAKWDPRDAFTHALAVRRPD</sequence>
<feature type="domain" description="FAD-binding PCMH-type" evidence="6">
    <location>
        <begin position="28"/>
        <end position="208"/>
    </location>
</feature>
<dbReference type="Proteomes" id="UP001501094">
    <property type="component" value="Unassembled WGS sequence"/>
</dbReference>
<dbReference type="InterPro" id="IPR036318">
    <property type="entry name" value="FAD-bd_PCMH-like_sf"/>
</dbReference>
<dbReference type="PANTHER" id="PTHR42973:SF39">
    <property type="entry name" value="FAD-BINDING PCMH-TYPE DOMAIN-CONTAINING PROTEIN"/>
    <property type="match status" value="1"/>
</dbReference>
<keyword evidence="4" id="KW-0274">FAD</keyword>
<dbReference type="InterPro" id="IPR012951">
    <property type="entry name" value="BBE"/>
</dbReference>
<dbReference type="RefSeq" id="WP_344099667.1">
    <property type="nucleotide sequence ID" value="NZ_BAAANL010000001.1"/>
</dbReference>
<keyword evidence="8" id="KW-1185">Reference proteome</keyword>
<comment type="cofactor">
    <cofactor evidence="1">
        <name>FAD</name>
        <dbReference type="ChEBI" id="CHEBI:57692"/>
    </cofactor>
</comment>
<evidence type="ECO:0000256" key="3">
    <source>
        <dbReference type="ARBA" id="ARBA00022630"/>
    </source>
</evidence>
<gene>
    <name evidence="7" type="ORF">GCM10009751_07690</name>
</gene>
<organism evidence="7 8">
    <name type="scientific">Myceligenerans crystallogenes</name>
    <dbReference type="NCBI Taxonomy" id="316335"/>
    <lineage>
        <taxon>Bacteria</taxon>
        <taxon>Bacillati</taxon>
        <taxon>Actinomycetota</taxon>
        <taxon>Actinomycetes</taxon>
        <taxon>Micrococcales</taxon>
        <taxon>Promicromonosporaceae</taxon>
        <taxon>Myceligenerans</taxon>
    </lineage>
</organism>
<evidence type="ECO:0000259" key="6">
    <source>
        <dbReference type="PROSITE" id="PS51387"/>
    </source>
</evidence>
<dbReference type="InterPro" id="IPR006094">
    <property type="entry name" value="Oxid_FAD_bind_N"/>
</dbReference>
<evidence type="ECO:0000313" key="8">
    <source>
        <dbReference type="Proteomes" id="UP001501094"/>
    </source>
</evidence>
<keyword evidence="3" id="KW-0285">Flavoprotein</keyword>
<keyword evidence="5" id="KW-0560">Oxidoreductase</keyword>
<dbReference type="Pfam" id="PF01565">
    <property type="entry name" value="FAD_binding_4"/>
    <property type="match status" value="1"/>
</dbReference>
<evidence type="ECO:0000256" key="4">
    <source>
        <dbReference type="ARBA" id="ARBA00022827"/>
    </source>
</evidence>
<evidence type="ECO:0000256" key="2">
    <source>
        <dbReference type="ARBA" id="ARBA00005466"/>
    </source>
</evidence>
<comment type="caution">
    <text evidence="7">The sequence shown here is derived from an EMBL/GenBank/DDBJ whole genome shotgun (WGS) entry which is preliminary data.</text>
</comment>